<dbReference type="VEuPathDB" id="FungiDB:AAP_03508"/>
<evidence type="ECO:0000259" key="5">
    <source>
        <dbReference type="PROSITE" id="PS01031"/>
    </source>
</evidence>
<dbReference type="AlphaFoldDB" id="A0A167YH93"/>
<dbReference type="OrthoDB" id="1431247at2759"/>
<reference evidence="6 7" key="1">
    <citation type="journal article" date="2016" name="Genome Biol. Evol.">
        <title>Divergent and convergent evolution of fungal pathogenicity.</title>
        <authorList>
            <person name="Shang Y."/>
            <person name="Xiao G."/>
            <person name="Zheng P."/>
            <person name="Cen K."/>
            <person name="Zhan S."/>
            <person name="Wang C."/>
        </authorList>
    </citation>
    <scope>NUCLEOTIDE SEQUENCE [LARGE SCALE GENOMIC DNA]</scope>
    <source>
        <strain evidence="6 7">ARSEF 7405</strain>
    </source>
</reference>
<feature type="region of interest" description="Disordered" evidence="4">
    <location>
        <begin position="36"/>
        <end position="59"/>
    </location>
</feature>
<sequence>MAFYSFPVFTSDFYNPFASHQLLWDDEDDLRPTIRRRDNAQNNNSQLIKSNDGSSRNNRDSLLRVPKFIKSFAPKFDVRETKEGYHLDGELPGLKQKDVEIEFSDPHTLLVKGEVKREYHTTNAEDESEKEESTEAKDQNQTQAQTSEPPRQLHMSPHQATVEDTDENGNPIASPSPPITLPESKLSRKERAYSDDESGPATKKAKKHHHRQSRDLSPLRVKYWVSERTTGSFHRSFNFPCKVDQDNVKASLKDGLLSVFVPKQKEHKGRKKITIE</sequence>
<feature type="region of interest" description="Disordered" evidence="4">
    <location>
        <begin position="114"/>
        <end position="216"/>
    </location>
</feature>
<gene>
    <name evidence="6" type="ORF">AAP_03508</name>
</gene>
<feature type="compositionally biased region" description="Polar residues" evidence="4">
    <location>
        <begin position="40"/>
        <end position="49"/>
    </location>
</feature>
<dbReference type="Gene3D" id="2.60.40.790">
    <property type="match status" value="1"/>
</dbReference>
<comment type="similarity">
    <text evidence="2 3">Belongs to the small heat shock protein (HSP20) family.</text>
</comment>
<dbReference type="Proteomes" id="UP000242877">
    <property type="component" value="Unassembled WGS sequence"/>
</dbReference>
<dbReference type="EMBL" id="AZGZ01000014">
    <property type="protein sequence ID" value="KZZ91338.1"/>
    <property type="molecule type" value="Genomic_DNA"/>
</dbReference>
<evidence type="ECO:0000256" key="4">
    <source>
        <dbReference type="SAM" id="MobiDB-lite"/>
    </source>
</evidence>
<evidence type="ECO:0000256" key="2">
    <source>
        <dbReference type="PROSITE-ProRule" id="PRU00285"/>
    </source>
</evidence>
<dbReference type="Pfam" id="PF00011">
    <property type="entry name" value="HSP20"/>
    <property type="match status" value="1"/>
</dbReference>
<dbReference type="PANTHER" id="PTHR11527">
    <property type="entry name" value="HEAT-SHOCK PROTEIN 20 FAMILY MEMBER"/>
    <property type="match status" value="1"/>
</dbReference>
<feature type="domain" description="SHSP" evidence="5">
    <location>
        <begin position="67"/>
        <end position="276"/>
    </location>
</feature>
<dbReference type="InterPro" id="IPR008978">
    <property type="entry name" value="HSP20-like_chaperone"/>
</dbReference>
<evidence type="ECO:0000256" key="3">
    <source>
        <dbReference type="RuleBase" id="RU003616"/>
    </source>
</evidence>
<protein>
    <submittedName>
        <fullName evidence="6">HSP20-like chaperone</fullName>
    </submittedName>
</protein>
<dbReference type="InterPro" id="IPR002068">
    <property type="entry name" value="A-crystallin/Hsp20_dom"/>
</dbReference>
<evidence type="ECO:0000313" key="6">
    <source>
        <dbReference type="EMBL" id="KZZ91338.1"/>
    </source>
</evidence>
<dbReference type="PROSITE" id="PS01031">
    <property type="entry name" value="SHSP"/>
    <property type="match status" value="1"/>
</dbReference>
<organism evidence="6 7">
    <name type="scientific">Ascosphaera apis ARSEF 7405</name>
    <dbReference type="NCBI Taxonomy" id="392613"/>
    <lineage>
        <taxon>Eukaryota</taxon>
        <taxon>Fungi</taxon>
        <taxon>Dikarya</taxon>
        <taxon>Ascomycota</taxon>
        <taxon>Pezizomycotina</taxon>
        <taxon>Eurotiomycetes</taxon>
        <taxon>Eurotiomycetidae</taxon>
        <taxon>Onygenales</taxon>
        <taxon>Ascosphaeraceae</taxon>
        <taxon>Ascosphaera</taxon>
    </lineage>
</organism>
<dbReference type="SUPFAM" id="SSF49764">
    <property type="entry name" value="HSP20-like chaperones"/>
    <property type="match status" value="1"/>
</dbReference>
<feature type="compositionally biased region" description="Basic residues" evidence="4">
    <location>
        <begin position="203"/>
        <end position="212"/>
    </location>
</feature>
<evidence type="ECO:0000313" key="7">
    <source>
        <dbReference type="Proteomes" id="UP000242877"/>
    </source>
</evidence>
<dbReference type="InterPro" id="IPR031107">
    <property type="entry name" value="Small_HSP"/>
</dbReference>
<name>A0A167YH93_9EURO</name>
<dbReference type="CDD" id="cd06464">
    <property type="entry name" value="ACD_sHsps-like"/>
    <property type="match status" value="1"/>
</dbReference>
<accession>A0A167YH93</accession>
<proteinExistence type="inferred from homology"/>
<feature type="compositionally biased region" description="Basic and acidic residues" evidence="4">
    <location>
        <begin position="185"/>
        <end position="194"/>
    </location>
</feature>
<feature type="compositionally biased region" description="Polar residues" evidence="4">
    <location>
        <begin position="139"/>
        <end position="149"/>
    </location>
</feature>
<keyword evidence="7" id="KW-1185">Reference proteome</keyword>
<keyword evidence="1" id="KW-0346">Stress response</keyword>
<comment type="caution">
    <text evidence="6">The sequence shown here is derived from an EMBL/GenBank/DDBJ whole genome shotgun (WGS) entry which is preliminary data.</text>
</comment>
<evidence type="ECO:0000256" key="1">
    <source>
        <dbReference type="ARBA" id="ARBA00023016"/>
    </source>
</evidence>